<dbReference type="SUPFAM" id="SSF56784">
    <property type="entry name" value="HAD-like"/>
    <property type="match status" value="1"/>
</dbReference>
<evidence type="ECO:0000256" key="1">
    <source>
        <dbReference type="ARBA" id="ARBA00008106"/>
    </source>
</evidence>
<dbReference type="EMBL" id="BLZA01000058">
    <property type="protein sequence ID" value="GHJ90307.1"/>
    <property type="molecule type" value="Genomic_DNA"/>
</dbReference>
<gene>
    <name evidence="3" type="ORF">NliqN6_6709</name>
</gene>
<organism evidence="3 4">
    <name type="scientific">Naganishia liquefaciens</name>
    <dbReference type="NCBI Taxonomy" id="104408"/>
    <lineage>
        <taxon>Eukaryota</taxon>
        <taxon>Fungi</taxon>
        <taxon>Dikarya</taxon>
        <taxon>Basidiomycota</taxon>
        <taxon>Agaricomycotina</taxon>
        <taxon>Tremellomycetes</taxon>
        <taxon>Filobasidiales</taxon>
        <taxon>Filobasidiaceae</taxon>
        <taxon>Naganishia</taxon>
    </lineage>
</organism>
<comment type="similarity">
    <text evidence="1">Belongs to the HAD-like hydrolase superfamily. S-2-haloalkanoic acid dehalogenase family.</text>
</comment>
<evidence type="ECO:0000313" key="4">
    <source>
        <dbReference type="Proteomes" id="UP000620104"/>
    </source>
</evidence>
<dbReference type="InterPro" id="IPR006439">
    <property type="entry name" value="HAD-SF_hydro_IA"/>
</dbReference>
<dbReference type="NCBIfam" id="TIGR01428">
    <property type="entry name" value="HAD_type_II"/>
    <property type="match status" value="1"/>
</dbReference>
<keyword evidence="2" id="KW-0378">Hydrolase</keyword>
<evidence type="ECO:0000313" key="3">
    <source>
        <dbReference type="EMBL" id="GHJ90307.1"/>
    </source>
</evidence>
<dbReference type="InterPro" id="IPR006328">
    <property type="entry name" value="2-HAD"/>
</dbReference>
<proteinExistence type="inferred from homology"/>
<dbReference type="OrthoDB" id="2363873at2759"/>
<dbReference type="PRINTS" id="PR00413">
    <property type="entry name" value="HADHALOGNASE"/>
</dbReference>
<dbReference type="InterPro" id="IPR036412">
    <property type="entry name" value="HAD-like_sf"/>
</dbReference>
<evidence type="ECO:0000256" key="2">
    <source>
        <dbReference type="ARBA" id="ARBA00022801"/>
    </source>
</evidence>
<accession>A0A8H3U018</accession>
<dbReference type="InterPro" id="IPR023198">
    <property type="entry name" value="PGP-like_dom2"/>
</dbReference>
<dbReference type="Gene3D" id="1.10.150.240">
    <property type="entry name" value="Putative phosphatase, domain 2"/>
    <property type="match status" value="1"/>
</dbReference>
<dbReference type="NCBIfam" id="TIGR01493">
    <property type="entry name" value="HAD-SF-IA-v2"/>
    <property type="match status" value="1"/>
</dbReference>
<dbReference type="GO" id="GO:0019120">
    <property type="term" value="F:hydrolase activity, acting on acid halide bonds, in C-halide compounds"/>
    <property type="evidence" value="ECO:0007669"/>
    <property type="project" value="InterPro"/>
</dbReference>
<dbReference type="Proteomes" id="UP000620104">
    <property type="component" value="Unassembled WGS sequence"/>
</dbReference>
<sequence>MSDIEALKDVQWLFFDVFGTVVDWKSHMAESMLKVCKRVEPELAEKHTEASDEVWQDRVQQWRNGFMKNARERQGDREKGGMDEGHRMLLDKLLDEWKVSDVWDANAREELVKEWHKLQGWSDSAEGLKRLHEKFILCSLTNGDLAVMISMCRGAGLVVDSHITGDSIQTYKPDPAMYKQGIRLSRLPANKVAMVAAHAYDLDAAKSHGMKTIYIKRSTEDASDPLTREAAEGRFDAFIDLEEGGLVALAKKFGL</sequence>
<dbReference type="AlphaFoldDB" id="A0A8H3U018"/>
<reference evidence="3" key="1">
    <citation type="submission" date="2020-07" db="EMBL/GenBank/DDBJ databases">
        <title>Draft Genome Sequence of a Deep-Sea Yeast, Naganishia (Cryptococcus) liquefaciens strain N6.</title>
        <authorList>
            <person name="Han Y.W."/>
            <person name="Kajitani R."/>
            <person name="Morimoto H."/>
            <person name="Parhat M."/>
            <person name="Tsubouchi H."/>
            <person name="Bakenova O."/>
            <person name="Ogata M."/>
            <person name="Argunhan B."/>
            <person name="Aoki R."/>
            <person name="Kajiwara S."/>
            <person name="Itoh T."/>
            <person name="Iwasaki H."/>
        </authorList>
    </citation>
    <scope>NUCLEOTIDE SEQUENCE</scope>
    <source>
        <strain evidence="3">N6</strain>
    </source>
</reference>
<dbReference type="Gene3D" id="3.40.50.1000">
    <property type="entry name" value="HAD superfamily/HAD-like"/>
    <property type="match status" value="1"/>
</dbReference>
<name>A0A8H3U018_9TREE</name>
<dbReference type="GO" id="GO:0016791">
    <property type="term" value="F:phosphatase activity"/>
    <property type="evidence" value="ECO:0007669"/>
    <property type="project" value="UniProtKB-ARBA"/>
</dbReference>
<dbReference type="PANTHER" id="PTHR43316:SF3">
    <property type="entry name" value="HALOACID DEHALOGENASE, TYPE II (AFU_ORTHOLOGUE AFUA_2G07750)-RELATED"/>
    <property type="match status" value="1"/>
</dbReference>
<keyword evidence="4" id="KW-1185">Reference proteome</keyword>
<dbReference type="PANTHER" id="PTHR43316">
    <property type="entry name" value="HYDROLASE, HALOACID DELAHOGENASE-RELATED"/>
    <property type="match status" value="1"/>
</dbReference>
<protein>
    <recommendedName>
        <fullName evidence="5">Haloacid dehalogenase type II</fullName>
    </recommendedName>
</protein>
<comment type="caution">
    <text evidence="3">The sequence shown here is derived from an EMBL/GenBank/DDBJ whole genome shotgun (WGS) entry which is preliminary data.</text>
</comment>
<dbReference type="InterPro" id="IPR023214">
    <property type="entry name" value="HAD_sf"/>
</dbReference>
<dbReference type="SFLD" id="SFLDS00003">
    <property type="entry name" value="Haloacid_Dehalogenase"/>
    <property type="match status" value="1"/>
</dbReference>
<dbReference type="Pfam" id="PF00702">
    <property type="entry name" value="Hydrolase"/>
    <property type="match status" value="1"/>
</dbReference>
<evidence type="ECO:0008006" key="5">
    <source>
        <dbReference type="Google" id="ProtNLM"/>
    </source>
</evidence>
<dbReference type="SFLD" id="SFLDG01129">
    <property type="entry name" value="C1.5:_HAD__Beta-PGM__Phosphata"/>
    <property type="match status" value="1"/>
</dbReference>
<dbReference type="InterPro" id="IPR051540">
    <property type="entry name" value="S-2-haloacid_dehalogenase"/>
</dbReference>